<evidence type="ECO:0000313" key="2">
    <source>
        <dbReference type="EMBL" id="ELP65747.1"/>
    </source>
</evidence>
<protein>
    <submittedName>
        <fullName evidence="2">Uncharacterized protein</fullName>
    </submittedName>
</protein>
<sequence length="113" mass="12343">MHLQELLVAGDGREHRVEGPRELAAAGRVVHLDGEVRPFLEPGCGLLVDVDRVLALEDDRYQVFWSSLTCSVSVNRSTSVVVRAEARAVMASSPSWGEMRSPRTAARQGATRS</sequence>
<reference evidence="2 3" key="1">
    <citation type="journal article" date="2011" name="Plasmid">
        <title>Streptomyces turgidiscabies Car8 contains a modular pathogenicity island that shares virulence genes with other actinobacterial plant pathogens.</title>
        <authorList>
            <person name="Huguet-Tapia J.C."/>
            <person name="Badger J.H."/>
            <person name="Loria R."/>
            <person name="Pettis G.S."/>
        </authorList>
    </citation>
    <scope>NUCLEOTIDE SEQUENCE [LARGE SCALE GENOMIC DNA]</scope>
    <source>
        <strain evidence="2 3">Car8</strain>
    </source>
</reference>
<comment type="caution">
    <text evidence="2">The sequence shown here is derived from an EMBL/GenBank/DDBJ whole genome shotgun (WGS) entry which is preliminary data.</text>
</comment>
<gene>
    <name evidence="2" type="ORF">STRTUCAR8_01812</name>
</gene>
<evidence type="ECO:0000256" key="1">
    <source>
        <dbReference type="SAM" id="MobiDB-lite"/>
    </source>
</evidence>
<name>L7F361_STRT8</name>
<proteinExistence type="predicted"/>
<organism evidence="2 3">
    <name type="scientific">Streptomyces turgidiscabies (strain Car8)</name>
    <dbReference type="NCBI Taxonomy" id="698760"/>
    <lineage>
        <taxon>Bacteria</taxon>
        <taxon>Bacillati</taxon>
        <taxon>Actinomycetota</taxon>
        <taxon>Actinomycetes</taxon>
        <taxon>Kitasatosporales</taxon>
        <taxon>Streptomycetaceae</taxon>
        <taxon>Streptomyces</taxon>
    </lineage>
</organism>
<accession>L7F361</accession>
<dbReference type="EMBL" id="AEJB01000361">
    <property type="protein sequence ID" value="ELP65747.1"/>
    <property type="molecule type" value="Genomic_DNA"/>
</dbReference>
<dbReference type="AlphaFoldDB" id="L7F361"/>
<dbReference type="Proteomes" id="UP000010931">
    <property type="component" value="Unassembled WGS sequence"/>
</dbReference>
<evidence type="ECO:0000313" key="3">
    <source>
        <dbReference type="Proteomes" id="UP000010931"/>
    </source>
</evidence>
<feature type="region of interest" description="Disordered" evidence="1">
    <location>
        <begin position="93"/>
        <end position="113"/>
    </location>
</feature>
<keyword evidence="3" id="KW-1185">Reference proteome</keyword>